<organism evidence="1 2">
    <name type="scientific">Stutzerimonas stutzeri</name>
    <name type="common">Pseudomonas stutzeri</name>
    <dbReference type="NCBI Taxonomy" id="316"/>
    <lineage>
        <taxon>Bacteria</taxon>
        <taxon>Pseudomonadati</taxon>
        <taxon>Pseudomonadota</taxon>
        <taxon>Gammaproteobacteria</taxon>
        <taxon>Pseudomonadales</taxon>
        <taxon>Pseudomonadaceae</taxon>
        <taxon>Stutzerimonas</taxon>
    </lineage>
</organism>
<evidence type="ECO:0000313" key="2">
    <source>
        <dbReference type="Proteomes" id="UP000025238"/>
    </source>
</evidence>
<dbReference type="GeneID" id="300418429"/>
<dbReference type="PATRIC" id="fig|316.97.peg.4089"/>
<protein>
    <recommendedName>
        <fullName evidence="3">DUF3077 domain-containing protein</fullName>
    </recommendedName>
</protein>
<proteinExistence type="predicted"/>
<dbReference type="RefSeq" id="WP_038664426.1">
    <property type="nucleotide sequence ID" value="NZ_JAFLNK010000001.1"/>
</dbReference>
<evidence type="ECO:0008006" key="3">
    <source>
        <dbReference type="Google" id="ProtNLM"/>
    </source>
</evidence>
<name>A0A023WXA6_STUST</name>
<sequence length="101" mass="10752">MPQTNIPSGTTDSVPQALDAFNGLFTVRTDVTSGQLHDEAQLRQNAAVGMLHALSSASDLNTLENHLLLDCIMALRLLCSDAAALYAAACERSKAENLLQP</sequence>
<dbReference type="EMBL" id="CP007509">
    <property type="protein sequence ID" value="AHY44718.1"/>
    <property type="molecule type" value="Genomic_DNA"/>
</dbReference>
<gene>
    <name evidence="1" type="ORF">UIB01_20450</name>
</gene>
<dbReference type="AlphaFoldDB" id="A0A023WXA6"/>
<reference evidence="1 2" key="1">
    <citation type="submission" date="2014-03" db="EMBL/GenBank/DDBJ databases">
        <title>Complete genome sequence of Pseudomonas stutzeri 19SMN4.</title>
        <authorList>
            <person name="Brunet-Galmes I."/>
            <person name="Nogales B."/>
            <person name="Busquets A."/>
            <person name="Pena A."/>
            <person name="Gomila M."/>
            <person name="Garcia-Valdes E."/>
            <person name="Lalucat J."/>
            <person name="Bennasar A."/>
            <person name="Bosch R."/>
        </authorList>
    </citation>
    <scope>NUCLEOTIDE SEQUENCE [LARGE SCALE GENOMIC DNA]</scope>
    <source>
        <strain evidence="1 2">19SMN4</strain>
    </source>
</reference>
<dbReference type="Proteomes" id="UP000025238">
    <property type="component" value="Chromosome"/>
</dbReference>
<evidence type="ECO:0000313" key="1">
    <source>
        <dbReference type="EMBL" id="AHY44718.1"/>
    </source>
</evidence>
<accession>A0A023WXA6</accession>
<dbReference type="KEGG" id="pstu:UIB01_20450"/>